<dbReference type="EMBL" id="CP097770">
    <property type="protein sequence ID" value="URJ52725.1"/>
    <property type="molecule type" value="Genomic_DNA"/>
</dbReference>
<evidence type="ECO:0000313" key="2">
    <source>
        <dbReference type="Proteomes" id="UP001055784"/>
    </source>
</evidence>
<name>A0AAE9L9R0_PAEPO</name>
<organism evidence="1 2">
    <name type="scientific">Paenibacillus polymyxa</name>
    <name type="common">Bacillus polymyxa</name>
    <dbReference type="NCBI Taxonomy" id="1406"/>
    <lineage>
        <taxon>Bacteria</taxon>
        <taxon>Bacillati</taxon>
        <taxon>Bacillota</taxon>
        <taxon>Bacilli</taxon>
        <taxon>Bacillales</taxon>
        <taxon>Paenibacillaceae</taxon>
        <taxon>Paenibacillus</taxon>
    </lineage>
</organism>
<dbReference type="AlphaFoldDB" id="A0AAE9L9R0"/>
<dbReference type="RefSeq" id="WP_250261885.1">
    <property type="nucleotide sequence ID" value="NZ_CP097770.1"/>
</dbReference>
<gene>
    <name evidence="1" type="ORF">MF626_002264</name>
</gene>
<reference evidence="1" key="1">
    <citation type="submission" date="2022-11" db="EMBL/GenBank/DDBJ databases">
        <authorList>
            <person name="Vasilchenko N.G."/>
            <person name="Prazdnova E.V."/>
            <person name="Gorovtsov A.V."/>
            <person name="Chistyakov V.A."/>
            <person name="Pak M.L."/>
        </authorList>
    </citation>
    <scope>NUCLEOTIDE SEQUENCE</scope>
    <source>
        <strain evidence="1">R 4.5</strain>
    </source>
</reference>
<accession>A0AAE9L9R0</accession>
<proteinExistence type="predicted"/>
<evidence type="ECO:0000313" key="1">
    <source>
        <dbReference type="EMBL" id="URJ52725.1"/>
    </source>
</evidence>
<sequence length="134" mass="15603">METDKVNDTYYAGFEGEPEIRLIYKDSDESYVLKIWNGYFDTLLDCLVQIESAQSNILSEYYAHEGWYEESPWKVKNIRETLQLFNSFDINNLSEEEAKSLTNILPVIPDLKNDIIILLERAVDGNGSVYIEYD</sequence>
<protein>
    <submittedName>
        <fullName evidence="1">Uncharacterized protein</fullName>
    </submittedName>
</protein>
<dbReference type="Proteomes" id="UP001055784">
    <property type="component" value="Chromosome"/>
</dbReference>